<proteinExistence type="predicted"/>
<feature type="compositionally biased region" description="Basic and acidic residues" evidence="1">
    <location>
        <begin position="9"/>
        <end position="20"/>
    </location>
</feature>
<feature type="region of interest" description="Disordered" evidence="1">
    <location>
        <begin position="1"/>
        <end position="56"/>
    </location>
</feature>
<evidence type="ECO:0000256" key="1">
    <source>
        <dbReference type="SAM" id="MobiDB-lite"/>
    </source>
</evidence>
<evidence type="ECO:0000313" key="2">
    <source>
        <dbReference type="EMBL" id="KAK2022668.1"/>
    </source>
</evidence>
<sequence>MNTSSRPHSAKEDSATEGEKKHRQPAPVQIKIKSPPADPQHLVRPSAGPVPKRSSATHVTVALDSLALSNCHAASQPASQPMPSAQRQRHHCRYPYTLRIRSNAYCVNPQVLQPHQPLSHPPVDGGCFFLGGMVSKWPWDMQSPADGQTPILSDPSTT</sequence>
<dbReference type="Proteomes" id="UP001232148">
    <property type="component" value="Unassembled WGS sequence"/>
</dbReference>
<comment type="caution">
    <text evidence="2">The sequence shown here is derived from an EMBL/GenBank/DDBJ whole genome shotgun (WGS) entry which is preliminary data.</text>
</comment>
<evidence type="ECO:0000313" key="3">
    <source>
        <dbReference type="Proteomes" id="UP001232148"/>
    </source>
</evidence>
<reference evidence="2" key="1">
    <citation type="submission" date="2021-06" db="EMBL/GenBank/DDBJ databases">
        <title>Comparative genomics, transcriptomics and evolutionary studies reveal genomic signatures of adaptation to plant cell wall in hemibiotrophic fungi.</title>
        <authorList>
            <consortium name="DOE Joint Genome Institute"/>
            <person name="Baroncelli R."/>
            <person name="Diaz J.F."/>
            <person name="Benocci T."/>
            <person name="Peng M."/>
            <person name="Battaglia E."/>
            <person name="Haridas S."/>
            <person name="Andreopoulos W."/>
            <person name="Labutti K."/>
            <person name="Pangilinan J."/>
            <person name="Floch G.L."/>
            <person name="Makela M.R."/>
            <person name="Henrissat B."/>
            <person name="Grigoriev I.V."/>
            <person name="Crouch J.A."/>
            <person name="De Vries R.P."/>
            <person name="Sukno S.A."/>
            <person name="Thon M.R."/>
        </authorList>
    </citation>
    <scope>NUCLEOTIDE SEQUENCE</scope>
    <source>
        <strain evidence="2">MAFF235873</strain>
    </source>
</reference>
<organism evidence="2 3">
    <name type="scientific">Colletotrichum zoysiae</name>
    <dbReference type="NCBI Taxonomy" id="1216348"/>
    <lineage>
        <taxon>Eukaryota</taxon>
        <taxon>Fungi</taxon>
        <taxon>Dikarya</taxon>
        <taxon>Ascomycota</taxon>
        <taxon>Pezizomycotina</taxon>
        <taxon>Sordariomycetes</taxon>
        <taxon>Hypocreomycetidae</taxon>
        <taxon>Glomerellales</taxon>
        <taxon>Glomerellaceae</taxon>
        <taxon>Colletotrichum</taxon>
        <taxon>Colletotrichum graminicola species complex</taxon>
    </lineage>
</organism>
<protein>
    <submittedName>
        <fullName evidence="2">Uncharacterized protein</fullName>
    </submittedName>
</protein>
<keyword evidence="3" id="KW-1185">Reference proteome</keyword>
<accession>A0AAD9H5F3</accession>
<gene>
    <name evidence="2" type="ORF">LX32DRAFT_186742</name>
</gene>
<name>A0AAD9H5F3_9PEZI</name>
<dbReference type="EMBL" id="MU843032">
    <property type="protein sequence ID" value="KAK2022668.1"/>
    <property type="molecule type" value="Genomic_DNA"/>
</dbReference>
<dbReference type="AlphaFoldDB" id="A0AAD9H5F3"/>